<dbReference type="EMBL" id="PVMZ01000008">
    <property type="protein sequence ID" value="PRX20525.1"/>
    <property type="molecule type" value="Genomic_DNA"/>
</dbReference>
<evidence type="ECO:0000313" key="2">
    <source>
        <dbReference type="EMBL" id="PRX20525.1"/>
    </source>
</evidence>
<feature type="compositionally biased region" description="Basic and acidic residues" evidence="1">
    <location>
        <begin position="81"/>
        <end position="95"/>
    </location>
</feature>
<keyword evidence="3" id="KW-1185">Reference proteome</keyword>
<evidence type="ECO:0000313" key="3">
    <source>
        <dbReference type="Proteomes" id="UP000239415"/>
    </source>
</evidence>
<comment type="caution">
    <text evidence="2">The sequence shown here is derived from an EMBL/GenBank/DDBJ whole genome shotgun (WGS) entry which is preliminary data.</text>
</comment>
<accession>A0A2T0KBF5</accession>
<name>A0A2T0KBF5_9ACTN</name>
<dbReference type="Proteomes" id="UP000239415">
    <property type="component" value="Unassembled WGS sequence"/>
</dbReference>
<organism evidence="2 3">
    <name type="scientific">Actinoplanes italicus</name>
    <dbReference type="NCBI Taxonomy" id="113567"/>
    <lineage>
        <taxon>Bacteria</taxon>
        <taxon>Bacillati</taxon>
        <taxon>Actinomycetota</taxon>
        <taxon>Actinomycetes</taxon>
        <taxon>Micromonosporales</taxon>
        <taxon>Micromonosporaceae</taxon>
        <taxon>Actinoplanes</taxon>
    </lineage>
</organism>
<proteinExistence type="predicted"/>
<gene>
    <name evidence="2" type="ORF">CLV67_108326</name>
</gene>
<sequence>MLRPGDVVHVGPAASVQFSGDRALTFRIIRIDPRATYDGWIWIDGYVLGPAGNALQRRRIFVREEGLRPSPANRIPAPREPQVDRSERDGLRRLR</sequence>
<feature type="region of interest" description="Disordered" evidence="1">
    <location>
        <begin position="69"/>
        <end position="95"/>
    </location>
</feature>
<dbReference type="OrthoDB" id="3394592at2"/>
<evidence type="ECO:0000256" key="1">
    <source>
        <dbReference type="SAM" id="MobiDB-lite"/>
    </source>
</evidence>
<dbReference type="AlphaFoldDB" id="A0A2T0KBF5"/>
<protein>
    <submittedName>
        <fullName evidence="2">Uncharacterized protein</fullName>
    </submittedName>
</protein>
<reference evidence="2 3" key="1">
    <citation type="submission" date="2018-03" db="EMBL/GenBank/DDBJ databases">
        <title>Genomic Encyclopedia of Archaeal and Bacterial Type Strains, Phase II (KMG-II): from individual species to whole genera.</title>
        <authorList>
            <person name="Goeker M."/>
        </authorList>
    </citation>
    <scope>NUCLEOTIDE SEQUENCE [LARGE SCALE GENOMIC DNA]</scope>
    <source>
        <strain evidence="2 3">DSM 43146</strain>
    </source>
</reference>